<keyword evidence="3 5" id="KW-0442">Lipid degradation</keyword>
<evidence type="ECO:0000256" key="3">
    <source>
        <dbReference type="ARBA" id="ARBA00022963"/>
    </source>
</evidence>
<dbReference type="Pfam" id="PF03403">
    <property type="entry name" value="PAF-AH_p_II"/>
    <property type="match status" value="1"/>
</dbReference>
<proteinExistence type="predicted"/>
<evidence type="ECO:0000256" key="1">
    <source>
        <dbReference type="ARBA" id="ARBA00013201"/>
    </source>
</evidence>
<organism evidence="7">
    <name type="scientific">Amphimedon queenslandica</name>
    <name type="common">Sponge</name>
    <dbReference type="NCBI Taxonomy" id="400682"/>
    <lineage>
        <taxon>Eukaryota</taxon>
        <taxon>Metazoa</taxon>
        <taxon>Porifera</taxon>
        <taxon>Demospongiae</taxon>
        <taxon>Heteroscleromorpha</taxon>
        <taxon>Haplosclerida</taxon>
        <taxon>Niphatidae</taxon>
        <taxon>Amphimedon</taxon>
    </lineage>
</organism>
<keyword evidence="8" id="KW-1185">Reference proteome</keyword>
<name>A0A1X7UNK3_AMPQE</name>
<reference evidence="7" key="2">
    <citation type="submission" date="2017-05" db="UniProtKB">
        <authorList>
            <consortium name="EnsemblMetazoa"/>
        </authorList>
    </citation>
    <scope>IDENTIFICATION</scope>
</reference>
<evidence type="ECO:0000256" key="4">
    <source>
        <dbReference type="ARBA" id="ARBA00023098"/>
    </source>
</evidence>
<evidence type="ECO:0000256" key="2">
    <source>
        <dbReference type="ARBA" id="ARBA00022801"/>
    </source>
</evidence>
<dbReference type="KEGG" id="aqu:105313043"/>
<feature type="active site" description="Nucleophile" evidence="6">
    <location>
        <position position="234"/>
    </location>
</feature>
<dbReference type="Proteomes" id="UP000007879">
    <property type="component" value="Unassembled WGS sequence"/>
</dbReference>
<gene>
    <name evidence="7" type="primary">105313043</name>
</gene>
<evidence type="ECO:0000313" key="8">
    <source>
        <dbReference type="Proteomes" id="UP000007879"/>
    </source>
</evidence>
<dbReference type="InterPro" id="IPR016715">
    <property type="entry name" value="PAF_acetylhydro_eukaryote"/>
</dbReference>
<dbReference type="STRING" id="400682.A0A1X7UNK3"/>
<comment type="catalytic activity">
    <reaction evidence="5">
        <text>a 1-O-alkyl-2-acetyl-sn-glycero-3-phosphocholine + H2O = a 1-O-alkyl-sn-glycero-3-phosphocholine + acetate + H(+)</text>
        <dbReference type="Rhea" id="RHEA:17777"/>
        <dbReference type="ChEBI" id="CHEBI:15377"/>
        <dbReference type="ChEBI" id="CHEBI:15378"/>
        <dbReference type="ChEBI" id="CHEBI:30089"/>
        <dbReference type="ChEBI" id="CHEBI:30909"/>
        <dbReference type="ChEBI" id="CHEBI:36707"/>
        <dbReference type="EC" id="3.1.1.47"/>
    </reaction>
</comment>
<dbReference type="OrthoDB" id="2363873at2759"/>
<accession>A0A1X7UNK3</accession>
<dbReference type="PIRSF" id="PIRSF018169">
    <property type="entry name" value="PAF_acetylhydrolase"/>
    <property type="match status" value="1"/>
</dbReference>
<evidence type="ECO:0000313" key="7">
    <source>
        <dbReference type="EnsemblMetazoa" id="Aqu2.1.29343_001"/>
    </source>
</evidence>
<dbReference type="EnsemblMetazoa" id="XM_011406159.2">
    <property type="protein sequence ID" value="XP_011404461.1"/>
    <property type="gene ID" value="LOC105313043"/>
</dbReference>
<feature type="active site" description="Charge relay system" evidence="6">
    <location>
        <position position="258"/>
    </location>
</feature>
<keyword evidence="4 5" id="KW-0443">Lipid metabolism</keyword>
<dbReference type="GO" id="GO:0003847">
    <property type="term" value="F:1-alkyl-2-acetylglycerophosphocholine esterase activity"/>
    <property type="evidence" value="ECO:0007669"/>
    <property type="project" value="UniProtKB-UniRule"/>
</dbReference>
<evidence type="ECO:0000256" key="6">
    <source>
        <dbReference type="PIRSR" id="PIRSR018169-1"/>
    </source>
</evidence>
<dbReference type="InterPro" id="IPR029058">
    <property type="entry name" value="AB_hydrolase_fold"/>
</dbReference>
<dbReference type="SUPFAM" id="SSF53474">
    <property type="entry name" value="alpha/beta-Hydrolases"/>
    <property type="match status" value="1"/>
</dbReference>
<dbReference type="eggNOG" id="KOG3847">
    <property type="taxonomic scope" value="Eukaryota"/>
</dbReference>
<dbReference type="GO" id="GO:0016042">
    <property type="term" value="P:lipid catabolic process"/>
    <property type="evidence" value="ECO:0007669"/>
    <property type="project" value="UniProtKB-KW"/>
</dbReference>
<dbReference type="EC" id="3.1.1.47" evidence="1 5"/>
<dbReference type="PANTHER" id="PTHR10272">
    <property type="entry name" value="PLATELET-ACTIVATING FACTOR ACETYLHYDROLASE"/>
    <property type="match status" value="1"/>
</dbReference>
<dbReference type="PANTHER" id="PTHR10272:SF0">
    <property type="entry name" value="PLATELET-ACTIVATING FACTOR ACETYLHYDROLASE"/>
    <property type="match status" value="1"/>
</dbReference>
<dbReference type="EnsemblMetazoa" id="Aqu2.1.29343_001">
    <property type="protein sequence ID" value="Aqu2.1.29343_001"/>
    <property type="gene ID" value="Aqu2.1.29343"/>
</dbReference>
<sequence length="401" mass="45240">MATTGIFPKPTGSYTVGCVDICSDRAPLTRIYYPTNDKLSQEYSYAKWSPHPNYMPSYWNLDSLQSPTDISQEEVSKKADSVTIPALYDAPLRGGEDQYPVIVLSHGRRSMRTRYSAFSCELASHGYVIAVPEHCDGSSCIALNRKRKLGTDQDGAKYEDEWIPYSEREEGETEYDLRTRQIKKRIQELDATKDLILSLGRGAPVNIIDDFSKFDFSQFKGRVNEDAFALVGHSFGSATLLQAFYDEVSTFKCGIAMDPWMMPLPEELFTNGLKQPVLFINSALYYQTPQTISRILKLLKPPDEATGISSSQLITIDGTVHVSQSDTIFVLREYQLDNNKPLLSPEISFKINMSLCRAFLNRYLLKLPEYQSKIPLLDGGGEDHKEEHNDCIIYGTNVNVL</sequence>
<feature type="active site" description="Charge relay system" evidence="6">
    <location>
        <position position="321"/>
    </location>
</feature>
<keyword evidence="2 5" id="KW-0378">Hydrolase</keyword>
<reference evidence="8" key="1">
    <citation type="journal article" date="2010" name="Nature">
        <title>The Amphimedon queenslandica genome and the evolution of animal complexity.</title>
        <authorList>
            <person name="Srivastava M."/>
            <person name="Simakov O."/>
            <person name="Chapman J."/>
            <person name="Fahey B."/>
            <person name="Gauthier M.E."/>
            <person name="Mitros T."/>
            <person name="Richards G.S."/>
            <person name="Conaco C."/>
            <person name="Dacre M."/>
            <person name="Hellsten U."/>
            <person name="Larroux C."/>
            <person name="Putnam N.H."/>
            <person name="Stanke M."/>
            <person name="Adamska M."/>
            <person name="Darling A."/>
            <person name="Degnan S.M."/>
            <person name="Oakley T.H."/>
            <person name="Plachetzki D.C."/>
            <person name="Zhai Y."/>
            <person name="Adamski M."/>
            <person name="Calcino A."/>
            <person name="Cummins S.F."/>
            <person name="Goodstein D.M."/>
            <person name="Harris C."/>
            <person name="Jackson D.J."/>
            <person name="Leys S.P."/>
            <person name="Shu S."/>
            <person name="Woodcroft B.J."/>
            <person name="Vervoort M."/>
            <person name="Kosik K.S."/>
            <person name="Manning G."/>
            <person name="Degnan B.M."/>
            <person name="Rokhsar D.S."/>
        </authorList>
    </citation>
    <scope>NUCLEOTIDE SEQUENCE [LARGE SCALE GENOMIC DNA]</scope>
</reference>
<dbReference type="FunCoup" id="A0A1X7UNK3">
    <property type="interactions" value="3"/>
</dbReference>
<dbReference type="InParanoid" id="A0A1X7UNK3"/>
<evidence type="ECO:0000256" key="5">
    <source>
        <dbReference type="PIRNR" id="PIRNR018169"/>
    </source>
</evidence>
<protein>
    <recommendedName>
        <fullName evidence="1 5">1-alkyl-2-acetylglycerophosphocholine esterase</fullName>
        <ecNumber evidence="1 5">3.1.1.47</ecNumber>
    </recommendedName>
</protein>
<dbReference type="Gene3D" id="3.40.50.1820">
    <property type="entry name" value="alpha/beta hydrolase"/>
    <property type="match status" value="1"/>
</dbReference>
<dbReference type="AlphaFoldDB" id="A0A1X7UNK3"/>